<dbReference type="AlphaFoldDB" id="A0A5A7RLT3"/>
<gene>
    <name evidence="1" type="ORF">STAS_35622</name>
</gene>
<dbReference type="Proteomes" id="UP000325081">
    <property type="component" value="Unassembled WGS sequence"/>
</dbReference>
<keyword evidence="2" id="KW-1185">Reference proteome</keyword>
<accession>A0A5A7RLT3</accession>
<protein>
    <submittedName>
        <fullName evidence="1">Agenet domain-containing protein / bromo-adjacenthomology (BAH) domain-containing protein</fullName>
    </submittedName>
</protein>
<evidence type="ECO:0000313" key="1">
    <source>
        <dbReference type="EMBL" id="GER57798.1"/>
    </source>
</evidence>
<sequence length="237" mass="25517">MEPVSCLPLLPCSFFQSMADEEVLLVDCRAEISRSLRAAARKKHALVQSDDCSLEVSMCNSPDIGLALPVEKNVQPPFGRVGCDLSQSRVFRTCSAHHCLSSIGFLQPLVGGALRLSEDKQSVAAVRGVTRGVVGDGGRGRGCLSSRRMRAVTVWLFPSKKTSSHRSVGSDVISANRRCSEPARPTIVCPRSVSCSRQLVEPFVCRKTSSRLPLSEGSPEVSSEMVAWVGDVSAREG</sequence>
<proteinExistence type="predicted"/>
<reference evidence="2" key="1">
    <citation type="journal article" date="2019" name="Curr. Biol.">
        <title>Genome Sequence of Striga asiatica Provides Insight into the Evolution of Plant Parasitism.</title>
        <authorList>
            <person name="Yoshida S."/>
            <person name="Kim S."/>
            <person name="Wafula E.K."/>
            <person name="Tanskanen J."/>
            <person name="Kim Y.M."/>
            <person name="Honaas L."/>
            <person name="Yang Z."/>
            <person name="Spallek T."/>
            <person name="Conn C.E."/>
            <person name="Ichihashi Y."/>
            <person name="Cheong K."/>
            <person name="Cui S."/>
            <person name="Der J.P."/>
            <person name="Gundlach H."/>
            <person name="Jiao Y."/>
            <person name="Hori C."/>
            <person name="Ishida J.K."/>
            <person name="Kasahara H."/>
            <person name="Kiba T."/>
            <person name="Kim M.S."/>
            <person name="Koo N."/>
            <person name="Laohavisit A."/>
            <person name="Lee Y.H."/>
            <person name="Lumba S."/>
            <person name="McCourt P."/>
            <person name="Mortimer J.C."/>
            <person name="Mutuku J.M."/>
            <person name="Nomura T."/>
            <person name="Sasaki-Sekimoto Y."/>
            <person name="Seto Y."/>
            <person name="Wang Y."/>
            <person name="Wakatake T."/>
            <person name="Sakakibara H."/>
            <person name="Demura T."/>
            <person name="Yamaguchi S."/>
            <person name="Yoneyama K."/>
            <person name="Manabe R.I."/>
            <person name="Nelson D.C."/>
            <person name="Schulman A.H."/>
            <person name="Timko M.P."/>
            <person name="dePamphilis C.W."/>
            <person name="Choi D."/>
            <person name="Shirasu K."/>
        </authorList>
    </citation>
    <scope>NUCLEOTIDE SEQUENCE [LARGE SCALE GENOMIC DNA]</scope>
    <source>
        <strain evidence="2">cv. UVA1</strain>
    </source>
</reference>
<evidence type="ECO:0000313" key="2">
    <source>
        <dbReference type="Proteomes" id="UP000325081"/>
    </source>
</evidence>
<dbReference type="EMBL" id="BKCP01013625">
    <property type="protein sequence ID" value="GER57798.1"/>
    <property type="molecule type" value="Genomic_DNA"/>
</dbReference>
<name>A0A5A7RLT3_STRAF</name>
<organism evidence="1 2">
    <name type="scientific">Striga asiatica</name>
    <name type="common">Asiatic witchweed</name>
    <name type="synonym">Buchnera asiatica</name>
    <dbReference type="NCBI Taxonomy" id="4170"/>
    <lineage>
        <taxon>Eukaryota</taxon>
        <taxon>Viridiplantae</taxon>
        <taxon>Streptophyta</taxon>
        <taxon>Embryophyta</taxon>
        <taxon>Tracheophyta</taxon>
        <taxon>Spermatophyta</taxon>
        <taxon>Magnoliopsida</taxon>
        <taxon>eudicotyledons</taxon>
        <taxon>Gunneridae</taxon>
        <taxon>Pentapetalae</taxon>
        <taxon>asterids</taxon>
        <taxon>lamiids</taxon>
        <taxon>Lamiales</taxon>
        <taxon>Orobanchaceae</taxon>
        <taxon>Buchnereae</taxon>
        <taxon>Striga</taxon>
    </lineage>
</organism>
<comment type="caution">
    <text evidence="1">The sequence shown here is derived from an EMBL/GenBank/DDBJ whole genome shotgun (WGS) entry which is preliminary data.</text>
</comment>